<accession>A0ABR0TZR6</accession>
<keyword evidence="1" id="KW-1133">Transmembrane helix</keyword>
<evidence type="ECO:0000313" key="2">
    <source>
        <dbReference type="EMBL" id="KAK6115702.1"/>
    </source>
</evidence>
<dbReference type="EMBL" id="JABTTQ020003506">
    <property type="protein sequence ID" value="KAK6115702.1"/>
    <property type="molecule type" value="Genomic_DNA"/>
</dbReference>
<reference evidence="2 3" key="1">
    <citation type="journal article" date="2021" name="Comput. Struct. Biotechnol. J.">
        <title>De novo genome assembly of the potent medicinal plant Rehmannia glutinosa using nanopore technology.</title>
        <authorList>
            <person name="Ma L."/>
            <person name="Dong C."/>
            <person name="Song C."/>
            <person name="Wang X."/>
            <person name="Zheng X."/>
            <person name="Niu Y."/>
            <person name="Chen S."/>
            <person name="Feng W."/>
        </authorList>
    </citation>
    <scope>NUCLEOTIDE SEQUENCE [LARGE SCALE GENOMIC DNA]</scope>
    <source>
        <strain evidence="2">DH-2019</strain>
    </source>
</reference>
<protein>
    <recommendedName>
        <fullName evidence="4">Bifunctional inhibitor/plant lipid transfer protein/seed storage helical domain-containing protein</fullName>
    </recommendedName>
</protein>
<feature type="transmembrane region" description="Helical" evidence="1">
    <location>
        <begin position="7"/>
        <end position="24"/>
    </location>
</feature>
<comment type="caution">
    <text evidence="2">The sequence shown here is derived from an EMBL/GenBank/DDBJ whole genome shotgun (WGS) entry which is preliminary data.</text>
</comment>
<gene>
    <name evidence="2" type="ORF">DH2020_007971</name>
</gene>
<evidence type="ECO:0000256" key="1">
    <source>
        <dbReference type="SAM" id="Phobius"/>
    </source>
</evidence>
<evidence type="ECO:0008006" key="4">
    <source>
        <dbReference type="Google" id="ProtNLM"/>
    </source>
</evidence>
<organism evidence="2 3">
    <name type="scientific">Rehmannia glutinosa</name>
    <name type="common">Chinese foxglove</name>
    <dbReference type="NCBI Taxonomy" id="99300"/>
    <lineage>
        <taxon>Eukaryota</taxon>
        <taxon>Viridiplantae</taxon>
        <taxon>Streptophyta</taxon>
        <taxon>Embryophyta</taxon>
        <taxon>Tracheophyta</taxon>
        <taxon>Spermatophyta</taxon>
        <taxon>Magnoliopsida</taxon>
        <taxon>eudicotyledons</taxon>
        <taxon>Gunneridae</taxon>
        <taxon>Pentapetalae</taxon>
        <taxon>asterids</taxon>
        <taxon>lamiids</taxon>
        <taxon>Lamiales</taxon>
        <taxon>Orobanchaceae</taxon>
        <taxon>Rehmannieae</taxon>
        <taxon>Rehmannia</taxon>
    </lineage>
</organism>
<dbReference type="PANTHER" id="PTHR33286:SF1">
    <property type="entry name" value="OS01G0800600 PROTEIN"/>
    <property type="match status" value="1"/>
</dbReference>
<sequence>MAILRTYYVVLVTILIIGVIAIKIDTALGQHPSALIFRPRCWGIANFIAYCSFYILKYDRYARTPDEKCCARARKTDIVLFCKRFVNDEIYRSKSVVVLAHYCGNPLPKGTKCGSNYVHNNTTLDQLAPTLMVSTTETTTKRLAKRA</sequence>
<evidence type="ECO:0000313" key="3">
    <source>
        <dbReference type="Proteomes" id="UP001318860"/>
    </source>
</evidence>
<dbReference type="PANTHER" id="PTHR33286">
    <property type="entry name" value="BIFUNCTIONAL INHIBITOR/LIPID-TRANSFER PROTEIN/SEED STORAGE 2S ALBUMIN SUPERFAMILY PROTEIN"/>
    <property type="match status" value="1"/>
</dbReference>
<keyword evidence="1" id="KW-0472">Membrane</keyword>
<proteinExistence type="predicted"/>
<dbReference type="Proteomes" id="UP001318860">
    <property type="component" value="Unassembled WGS sequence"/>
</dbReference>
<keyword evidence="3" id="KW-1185">Reference proteome</keyword>
<feature type="transmembrane region" description="Helical" evidence="1">
    <location>
        <begin position="36"/>
        <end position="56"/>
    </location>
</feature>
<keyword evidence="1" id="KW-0812">Transmembrane</keyword>
<name>A0ABR0TZR6_REHGL</name>